<organism evidence="1 2">
    <name type="scientific">Podospora fimiseda</name>
    <dbReference type="NCBI Taxonomy" id="252190"/>
    <lineage>
        <taxon>Eukaryota</taxon>
        <taxon>Fungi</taxon>
        <taxon>Dikarya</taxon>
        <taxon>Ascomycota</taxon>
        <taxon>Pezizomycotina</taxon>
        <taxon>Sordariomycetes</taxon>
        <taxon>Sordariomycetidae</taxon>
        <taxon>Sordariales</taxon>
        <taxon>Podosporaceae</taxon>
        <taxon>Podospora</taxon>
    </lineage>
</organism>
<dbReference type="Proteomes" id="UP001301958">
    <property type="component" value="Unassembled WGS sequence"/>
</dbReference>
<protein>
    <submittedName>
        <fullName evidence="1">Uncharacterized protein</fullName>
    </submittedName>
</protein>
<sequence length="287" mass="32804">MSIRAPRRGVVVREPVMGLDELGDVVGGRATMLKSAPDRMKMITLDEILPRSFRSRRGALSSRWCWAGIGVFAGAASEYSIVKLKSSSLSSQLGGARVVLGCCHGVFRGQTKISTDWMKNDKRRLDESEKYQMNHMRIHKTGRECRQVDENDGSVGRDKRKNLARGSIAKKTSIEAPYPTSEQNVVLYITNKLRERARRDEVADLNIYRAEHVQVVRVDENEYLGERLRLDISDENMWKKLFFLSFLVRGLGPFLGSLYQINPARENQEVRRLSLKRRGDYWGEKPL</sequence>
<gene>
    <name evidence="1" type="ORF">QBC38DRAFT_448930</name>
</gene>
<accession>A0AAN7BF74</accession>
<evidence type="ECO:0000313" key="1">
    <source>
        <dbReference type="EMBL" id="KAK4221694.1"/>
    </source>
</evidence>
<keyword evidence="2" id="KW-1185">Reference proteome</keyword>
<reference evidence="1" key="2">
    <citation type="submission" date="2023-05" db="EMBL/GenBank/DDBJ databases">
        <authorList>
            <consortium name="Lawrence Berkeley National Laboratory"/>
            <person name="Steindorff A."/>
            <person name="Hensen N."/>
            <person name="Bonometti L."/>
            <person name="Westerberg I."/>
            <person name="Brannstrom I.O."/>
            <person name="Guillou S."/>
            <person name="Cros-Aarteil S."/>
            <person name="Calhoun S."/>
            <person name="Haridas S."/>
            <person name="Kuo A."/>
            <person name="Mondo S."/>
            <person name="Pangilinan J."/>
            <person name="Riley R."/>
            <person name="Labutti K."/>
            <person name="Andreopoulos B."/>
            <person name="Lipzen A."/>
            <person name="Chen C."/>
            <person name="Yanf M."/>
            <person name="Daum C."/>
            <person name="Ng V."/>
            <person name="Clum A."/>
            <person name="Ohm R."/>
            <person name="Martin F."/>
            <person name="Silar P."/>
            <person name="Natvig D."/>
            <person name="Lalanne C."/>
            <person name="Gautier V."/>
            <person name="Ament-Velasquez S.L."/>
            <person name="Kruys A."/>
            <person name="Hutchinson M.I."/>
            <person name="Powell A.J."/>
            <person name="Barry K."/>
            <person name="Miller A.N."/>
            <person name="Grigoriev I.V."/>
            <person name="Debuchy R."/>
            <person name="Gladieux P."/>
            <person name="Thoren M.H."/>
            <person name="Johannesson H."/>
        </authorList>
    </citation>
    <scope>NUCLEOTIDE SEQUENCE</scope>
    <source>
        <strain evidence="1">CBS 990.96</strain>
    </source>
</reference>
<proteinExistence type="predicted"/>
<evidence type="ECO:0000313" key="2">
    <source>
        <dbReference type="Proteomes" id="UP001301958"/>
    </source>
</evidence>
<reference evidence="1" key="1">
    <citation type="journal article" date="2023" name="Mol. Phylogenet. Evol.">
        <title>Genome-scale phylogeny and comparative genomics of the fungal order Sordariales.</title>
        <authorList>
            <person name="Hensen N."/>
            <person name="Bonometti L."/>
            <person name="Westerberg I."/>
            <person name="Brannstrom I.O."/>
            <person name="Guillou S."/>
            <person name="Cros-Aarteil S."/>
            <person name="Calhoun S."/>
            <person name="Haridas S."/>
            <person name="Kuo A."/>
            <person name="Mondo S."/>
            <person name="Pangilinan J."/>
            <person name="Riley R."/>
            <person name="LaButti K."/>
            <person name="Andreopoulos B."/>
            <person name="Lipzen A."/>
            <person name="Chen C."/>
            <person name="Yan M."/>
            <person name="Daum C."/>
            <person name="Ng V."/>
            <person name="Clum A."/>
            <person name="Steindorff A."/>
            <person name="Ohm R.A."/>
            <person name="Martin F."/>
            <person name="Silar P."/>
            <person name="Natvig D.O."/>
            <person name="Lalanne C."/>
            <person name="Gautier V."/>
            <person name="Ament-Velasquez S.L."/>
            <person name="Kruys A."/>
            <person name="Hutchinson M.I."/>
            <person name="Powell A.J."/>
            <person name="Barry K."/>
            <person name="Miller A.N."/>
            <person name="Grigoriev I.V."/>
            <person name="Debuchy R."/>
            <person name="Gladieux P."/>
            <person name="Hiltunen Thoren M."/>
            <person name="Johannesson H."/>
        </authorList>
    </citation>
    <scope>NUCLEOTIDE SEQUENCE</scope>
    <source>
        <strain evidence="1">CBS 990.96</strain>
    </source>
</reference>
<comment type="caution">
    <text evidence="1">The sequence shown here is derived from an EMBL/GenBank/DDBJ whole genome shotgun (WGS) entry which is preliminary data.</text>
</comment>
<name>A0AAN7BF74_9PEZI</name>
<dbReference type="EMBL" id="MU865523">
    <property type="protein sequence ID" value="KAK4221694.1"/>
    <property type="molecule type" value="Genomic_DNA"/>
</dbReference>
<dbReference type="AlphaFoldDB" id="A0AAN7BF74"/>